<evidence type="ECO:0000313" key="1">
    <source>
        <dbReference type="EMBL" id="ALA45436.1"/>
    </source>
</evidence>
<dbReference type="EMBL" id="KT321316">
    <property type="protein sequence ID" value="ALA45436.1"/>
    <property type="molecule type" value="Genomic_DNA"/>
</dbReference>
<dbReference type="GeneID" id="26798917"/>
<gene>
    <name evidence="1" type="ORF">ADP64_000034</name>
</gene>
<dbReference type="KEGG" id="vg:26798917"/>
<dbReference type="RefSeq" id="YP_009226452.1">
    <property type="nucleotide sequence ID" value="NC_029106.1"/>
</dbReference>
<proteinExistence type="predicted"/>
<name>A0A0K2FHU9_9CAUD</name>
<dbReference type="Proteomes" id="UP000201646">
    <property type="component" value="Segment"/>
</dbReference>
<organism evidence="1 2">
    <name type="scientific">Achromobacter phage phiAxp-2</name>
    <dbReference type="NCBI Taxonomy" id="1664246"/>
    <lineage>
        <taxon>Viruses</taxon>
        <taxon>Duplodnaviria</taxon>
        <taxon>Heunggongvirae</taxon>
        <taxon>Uroviricota</taxon>
        <taxon>Caudoviricetes</taxon>
        <taxon>Casjensviridae</taxon>
        <taxon>Fengtaivirus</taxon>
        <taxon>Fengtaivirus Axp2</taxon>
    </lineage>
</organism>
<reference evidence="1" key="1">
    <citation type="submission" date="2015-09" db="EMBL/GenBank/DDBJ databases">
        <authorList>
            <person name="Zhao X."/>
        </authorList>
    </citation>
    <scope>NUCLEOTIDE SEQUENCE</scope>
</reference>
<keyword evidence="2" id="KW-1185">Reference proteome</keyword>
<evidence type="ECO:0000313" key="2">
    <source>
        <dbReference type="Proteomes" id="UP000201646"/>
    </source>
</evidence>
<protein>
    <submittedName>
        <fullName evidence="1">Virion associated protein</fullName>
    </submittedName>
</protein>
<sequence>MSIRYEKNNLVLGRGRVFFERFGVTGFTGQGARYIGNTDLFNVTSNRTRSENKVTRGGRVVLGGTEVVEETFTGVMTTDNVSLENVADWFSATNAGIITGAGIVTTTVKAYRGGYFQLGASQANPAGRRGFTSVTATKGGNPVAEADNYEVDLAIGLVRILPTATDIADGDDILFTGTTTSLAEVILRPAVKAVRGSLRFISNATVGTSRDVFIPCVELRADGDQELKGDKWQDIRFTFAAVNRPGYDLYYITKRATK</sequence>
<accession>A0A0K2FHU9</accession>